<accession>A0AAP0E7H8</accession>
<name>A0AAP0E7H8_9MAGN</name>
<proteinExistence type="predicted"/>
<sequence>MAVKQNWSYTVRSGYRKAMQLKFQPTNNGSFDVRTWWNYLWAMDVPLKLCLFLASFPQHSSYKCQSP</sequence>
<keyword evidence="2" id="KW-1185">Reference proteome</keyword>
<evidence type="ECO:0000313" key="1">
    <source>
        <dbReference type="EMBL" id="KAK9085772.1"/>
    </source>
</evidence>
<dbReference type="EMBL" id="JBBNAE010000011">
    <property type="protein sequence ID" value="KAK9085772.1"/>
    <property type="molecule type" value="Genomic_DNA"/>
</dbReference>
<protein>
    <submittedName>
        <fullName evidence="1">Uncharacterized protein</fullName>
    </submittedName>
</protein>
<evidence type="ECO:0000313" key="2">
    <source>
        <dbReference type="Proteomes" id="UP001417504"/>
    </source>
</evidence>
<organism evidence="1 2">
    <name type="scientific">Stephania japonica</name>
    <dbReference type="NCBI Taxonomy" id="461633"/>
    <lineage>
        <taxon>Eukaryota</taxon>
        <taxon>Viridiplantae</taxon>
        <taxon>Streptophyta</taxon>
        <taxon>Embryophyta</taxon>
        <taxon>Tracheophyta</taxon>
        <taxon>Spermatophyta</taxon>
        <taxon>Magnoliopsida</taxon>
        <taxon>Ranunculales</taxon>
        <taxon>Menispermaceae</taxon>
        <taxon>Menispermoideae</taxon>
        <taxon>Cissampelideae</taxon>
        <taxon>Stephania</taxon>
    </lineage>
</organism>
<reference evidence="1 2" key="1">
    <citation type="submission" date="2024-01" db="EMBL/GenBank/DDBJ databases">
        <title>Genome assemblies of Stephania.</title>
        <authorList>
            <person name="Yang L."/>
        </authorList>
    </citation>
    <scope>NUCLEOTIDE SEQUENCE [LARGE SCALE GENOMIC DNA]</scope>
    <source>
        <strain evidence="1">QJT</strain>
        <tissue evidence="1">Leaf</tissue>
    </source>
</reference>
<gene>
    <name evidence="1" type="ORF">Sjap_026183</name>
</gene>
<dbReference type="Proteomes" id="UP001417504">
    <property type="component" value="Unassembled WGS sequence"/>
</dbReference>
<dbReference type="AlphaFoldDB" id="A0AAP0E7H8"/>
<comment type="caution">
    <text evidence="1">The sequence shown here is derived from an EMBL/GenBank/DDBJ whole genome shotgun (WGS) entry which is preliminary data.</text>
</comment>